<proteinExistence type="inferred from homology"/>
<protein>
    <recommendedName>
        <fullName evidence="5">Alcohol dehydrogenase</fullName>
    </recommendedName>
</protein>
<dbReference type="Gene3D" id="3.40.50.720">
    <property type="entry name" value="NAD(P)-binding Rossmann-like Domain"/>
    <property type="match status" value="1"/>
</dbReference>
<dbReference type="EMBL" id="BMHO01000001">
    <property type="protein sequence ID" value="GGD36131.1"/>
    <property type="molecule type" value="Genomic_DNA"/>
</dbReference>
<dbReference type="CDD" id="cd05233">
    <property type="entry name" value="SDR_c"/>
    <property type="match status" value="1"/>
</dbReference>
<evidence type="ECO:0000313" key="3">
    <source>
        <dbReference type="EMBL" id="GGD36131.1"/>
    </source>
</evidence>
<evidence type="ECO:0000256" key="2">
    <source>
        <dbReference type="ARBA" id="ARBA00023002"/>
    </source>
</evidence>
<dbReference type="GO" id="GO:0016491">
    <property type="term" value="F:oxidoreductase activity"/>
    <property type="evidence" value="ECO:0007669"/>
    <property type="project" value="UniProtKB-KW"/>
</dbReference>
<organism evidence="3 4">
    <name type="scientific">Microbacterium faecale</name>
    <dbReference type="NCBI Taxonomy" id="1804630"/>
    <lineage>
        <taxon>Bacteria</taxon>
        <taxon>Bacillati</taxon>
        <taxon>Actinomycetota</taxon>
        <taxon>Actinomycetes</taxon>
        <taxon>Micrococcales</taxon>
        <taxon>Microbacteriaceae</taxon>
        <taxon>Microbacterium</taxon>
    </lineage>
</organism>
<dbReference type="InterPro" id="IPR051122">
    <property type="entry name" value="SDR_DHRS6-like"/>
</dbReference>
<dbReference type="InterPro" id="IPR036291">
    <property type="entry name" value="NAD(P)-bd_dom_sf"/>
</dbReference>
<accession>A0A917DGG0</accession>
<dbReference type="PANTHER" id="PTHR43477:SF1">
    <property type="entry name" value="DIHYDROANTICAPSIN 7-DEHYDROGENASE"/>
    <property type="match status" value="1"/>
</dbReference>
<reference evidence="3" key="1">
    <citation type="journal article" date="2014" name="Int. J. Syst. Evol. Microbiol.">
        <title>Complete genome sequence of Corynebacterium casei LMG S-19264T (=DSM 44701T), isolated from a smear-ripened cheese.</title>
        <authorList>
            <consortium name="US DOE Joint Genome Institute (JGI-PGF)"/>
            <person name="Walter F."/>
            <person name="Albersmeier A."/>
            <person name="Kalinowski J."/>
            <person name="Ruckert C."/>
        </authorList>
    </citation>
    <scope>NUCLEOTIDE SEQUENCE</scope>
    <source>
        <strain evidence="3">CGMCC 1.15152</strain>
    </source>
</reference>
<dbReference type="RefSeq" id="WP_188711742.1">
    <property type="nucleotide sequence ID" value="NZ_BMHO01000001.1"/>
</dbReference>
<comment type="similarity">
    <text evidence="1">Belongs to the short-chain dehydrogenases/reductases (SDR) family.</text>
</comment>
<dbReference type="InterPro" id="IPR002347">
    <property type="entry name" value="SDR_fam"/>
</dbReference>
<keyword evidence="4" id="KW-1185">Reference proteome</keyword>
<evidence type="ECO:0008006" key="5">
    <source>
        <dbReference type="Google" id="ProtNLM"/>
    </source>
</evidence>
<evidence type="ECO:0000313" key="4">
    <source>
        <dbReference type="Proteomes" id="UP000633205"/>
    </source>
</evidence>
<dbReference type="Pfam" id="PF00106">
    <property type="entry name" value="adh_short"/>
    <property type="match status" value="1"/>
</dbReference>
<keyword evidence="2" id="KW-0560">Oxidoreductase</keyword>
<reference evidence="3" key="2">
    <citation type="submission" date="2020-09" db="EMBL/GenBank/DDBJ databases">
        <authorList>
            <person name="Sun Q."/>
            <person name="Zhou Y."/>
        </authorList>
    </citation>
    <scope>NUCLEOTIDE SEQUENCE</scope>
    <source>
        <strain evidence="3">CGMCC 1.15152</strain>
    </source>
</reference>
<comment type="caution">
    <text evidence="3">The sequence shown here is derived from an EMBL/GenBank/DDBJ whole genome shotgun (WGS) entry which is preliminary data.</text>
</comment>
<dbReference type="PANTHER" id="PTHR43477">
    <property type="entry name" value="DIHYDROANTICAPSIN 7-DEHYDROGENASE"/>
    <property type="match status" value="1"/>
</dbReference>
<dbReference type="SUPFAM" id="SSF51735">
    <property type="entry name" value="NAD(P)-binding Rossmann-fold domains"/>
    <property type="match status" value="1"/>
</dbReference>
<gene>
    <name evidence="3" type="ORF">GCM10010915_15930</name>
</gene>
<dbReference type="Proteomes" id="UP000633205">
    <property type="component" value="Unassembled WGS sequence"/>
</dbReference>
<evidence type="ECO:0000256" key="1">
    <source>
        <dbReference type="ARBA" id="ARBA00006484"/>
    </source>
</evidence>
<name>A0A917DGG0_9MICO</name>
<dbReference type="AlphaFoldDB" id="A0A917DGG0"/>
<sequence length="219" mass="22732">MTIRGTLEERQVLLAGGTSEAGWACAHALRSRGARVIVAGRSPEKLARFADSGFLTMELDLADAAAVDEQIGALSSLDGLIPLVGGWRGGGGISGQSDEDWAFLSTALSTVRHTCRAAWPLLDASPAARVAVVSSVQVTRPRAGGANYVAMKAATEAWIHAVAHGFSSAARAHQRAQTGSCTIFRVDQLAGREQALADAVAALWDTPAADASARIETLA</sequence>